<dbReference type="InterPro" id="IPR055729">
    <property type="entry name" value="DUF7305"/>
</dbReference>
<keyword evidence="5" id="KW-1185">Reference proteome</keyword>
<keyword evidence="2" id="KW-0472">Membrane</keyword>
<proteinExistence type="predicted"/>
<dbReference type="Pfam" id="PF23981">
    <property type="entry name" value="DUF7305"/>
    <property type="match status" value="1"/>
</dbReference>
<dbReference type="RefSeq" id="WP_336435541.1">
    <property type="nucleotide sequence ID" value="NZ_JBAWKS010000001.1"/>
</dbReference>
<feature type="transmembrane region" description="Helical" evidence="2">
    <location>
        <begin position="7"/>
        <end position="27"/>
    </location>
</feature>
<evidence type="ECO:0000259" key="3">
    <source>
        <dbReference type="Pfam" id="PF23981"/>
    </source>
</evidence>
<evidence type="ECO:0000313" key="4">
    <source>
        <dbReference type="EMBL" id="MEI4550304.1"/>
    </source>
</evidence>
<protein>
    <recommendedName>
        <fullName evidence="3">DUF7305 domain-containing protein</fullName>
    </recommendedName>
</protein>
<gene>
    <name evidence="4" type="ORF">WAE96_11560</name>
</gene>
<evidence type="ECO:0000256" key="1">
    <source>
        <dbReference type="SAM" id="MobiDB-lite"/>
    </source>
</evidence>
<dbReference type="Proteomes" id="UP001382455">
    <property type="component" value="Unassembled WGS sequence"/>
</dbReference>
<keyword evidence="2" id="KW-1133">Transmembrane helix</keyword>
<feature type="domain" description="DUF7305" evidence="3">
    <location>
        <begin position="439"/>
        <end position="560"/>
    </location>
</feature>
<evidence type="ECO:0000256" key="2">
    <source>
        <dbReference type="SAM" id="Phobius"/>
    </source>
</evidence>
<accession>A0ABU8ETK2</accession>
<feature type="region of interest" description="Disordered" evidence="1">
    <location>
        <begin position="332"/>
        <end position="351"/>
    </location>
</feature>
<organism evidence="4 5">
    <name type="scientific">Pseudoalteromonas spongiae</name>
    <dbReference type="NCBI Taxonomy" id="298657"/>
    <lineage>
        <taxon>Bacteria</taxon>
        <taxon>Pseudomonadati</taxon>
        <taxon>Pseudomonadota</taxon>
        <taxon>Gammaproteobacteria</taxon>
        <taxon>Alteromonadales</taxon>
        <taxon>Pseudoalteromonadaceae</taxon>
        <taxon>Pseudoalteromonas</taxon>
    </lineage>
</organism>
<keyword evidence="2" id="KW-0812">Transmembrane</keyword>
<evidence type="ECO:0000313" key="5">
    <source>
        <dbReference type="Proteomes" id="UP001382455"/>
    </source>
</evidence>
<comment type="caution">
    <text evidence="4">The sequence shown here is derived from an EMBL/GenBank/DDBJ whole genome shotgun (WGS) entry which is preliminary data.</text>
</comment>
<name>A0ABU8ETK2_9GAMM</name>
<sequence length="582" mass="61920">MKKQKGFTLLSVMILTTMTSIIVLSSLRDNFIQERLTGNYQKKMNARLVSEKGIFETHKRVIEELSKNPDATIAELINDTLGENPYITGSAETDNMSYAAQLGVNSDGLLELNSDGKRFEGANNTVALFELVNKGAASAFSSGLIGCEGVTSTAGGRIDAYNSSLGAYSRETSIPASATTTIHQDSHVTLSGGASVWGDVSATGNIKLSGGATVYGDVHANGNITIDVGPQNGRKSDEMPEGETIYISVSGDVLSNGDVTLAQTQIGGVIRAEKALTLGNGRLNEVLNRDNNGKDIMYGGILTTPNSLPSQYNQDGLLYTDSTFNVLPNVPTVPSRPPDSEIDENFDTTDPATNCDPIGIDNNMNEYKELGLESLALRSENSIYTLYDRSYTAPSQAPVWGESFPSLSARNEQLPTGESVPMFKVKDLLLNGGALKIAANNDVYLFVDGDFTLTTSGSSKLEIEDGASLTLFVTGKVHIQKGVVQTEGITESGNPVFSIYSSYQGEDGIKVNATGDFYAAIYAPKTDALVKASGSTMGSIRAKTVSIDGAGGFHYDTKLGEIGNVSTCCGATKLVFKGWRYL</sequence>
<reference evidence="4 5" key="1">
    <citation type="submission" date="2023-12" db="EMBL/GenBank/DDBJ databases">
        <title>Friends and Foes: Symbiotic and Algicidal bacterial influence on Karenia brevis blooms.</title>
        <authorList>
            <person name="Fei C."/>
            <person name="Mohamed A.R."/>
            <person name="Booker A."/>
            <person name="Arshad M."/>
            <person name="Klass S."/>
            <person name="Ahn S."/>
            <person name="Gilbert P.M."/>
            <person name="Heil C.A."/>
            <person name="Martinez J.M."/>
            <person name="Amin S.A."/>
        </authorList>
    </citation>
    <scope>NUCLEOTIDE SEQUENCE [LARGE SCALE GENOMIC DNA]</scope>
    <source>
        <strain evidence="4 5">CE15</strain>
    </source>
</reference>
<dbReference type="EMBL" id="JBAWKS010000001">
    <property type="protein sequence ID" value="MEI4550304.1"/>
    <property type="molecule type" value="Genomic_DNA"/>
</dbReference>